<dbReference type="GO" id="GO:0005634">
    <property type="term" value="C:nucleus"/>
    <property type="evidence" value="ECO:0007669"/>
    <property type="project" value="UniProtKB-SubCell"/>
</dbReference>
<evidence type="ECO:0000256" key="12">
    <source>
        <dbReference type="ARBA" id="ARBA00049244"/>
    </source>
</evidence>
<dbReference type="InterPro" id="IPR018944">
    <property type="entry name" value="DNA_pol_lambd_fingers_domain"/>
</dbReference>
<gene>
    <name evidence="16" type="ORF">WICPIJ_000710</name>
</gene>
<dbReference type="PRINTS" id="PR00869">
    <property type="entry name" value="DNAPOLX"/>
</dbReference>
<dbReference type="PANTHER" id="PTHR11276:SF28">
    <property type="entry name" value="DNA POLYMERASE LAMBDA"/>
    <property type="match status" value="1"/>
</dbReference>
<dbReference type="Proteomes" id="UP000774326">
    <property type="component" value="Unassembled WGS sequence"/>
</dbReference>
<dbReference type="InterPro" id="IPR022312">
    <property type="entry name" value="DNA_pol_X"/>
</dbReference>
<dbReference type="EMBL" id="JAEUBG010000440">
    <property type="protein sequence ID" value="KAH3688302.1"/>
    <property type="molecule type" value="Genomic_DNA"/>
</dbReference>
<dbReference type="Gene3D" id="1.10.150.20">
    <property type="entry name" value="5' to 3' exonuclease, C-terminal subdomain"/>
    <property type="match status" value="1"/>
</dbReference>
<evidence type="ECO:0000256" key="2">
    <source>
        <dbReference type="ARBA" id="ARBA00008323"/>
    </source>
</evidence>
<comment type="cofactor">
    <cofactor evidence="1">
        <name>Mn(2+)</name>
        <dbReference type="ChEBI" id="CHEBI:29035"/>
    </cofactor>
</comment>
<comment type="subcellular location">
    <subcellularLocation>
        <location evidence="14">Nucleus</location>
    </subcellularLocation>
</comment>
<sequence length="476" mass="54130">MSSIFKGFLFYFLPNNTSTITRIRKNLALKHGASVVEDAIKASTCLLVDKKIYQTESQIVKLVDGIPGDKTDLSVLNQTWLVDSIANEKLLSTDGYKIDLQMETEPSPKKRKIQQPRKVTLDEILNAPVIPNNPNAETMSLLEQMAKEREIQGENRFKTKAYKTAIDTLSKTPQLIDSYEKAKVLPGIGESIALKIQEINDTSSIKVLDQLQHSERNRLLALFKGIYSVGDTFASKFIRDGMKTLEDISRREDLTTNQKWGLKFYKDWNERIPREEIEVHKEYVEGLMHGIDPEVELTVGGSYRRGQATSGDIDFIITKPGVNSFSVLKDIVQRLLDKMIETGYHECSLTTLSSKWLGGCRLPISESYMSKLPPKSINSSTGDPKCRRVDFLLIPYESKGAAFIYFTGNDDFNKRVRKIAMDRGMVLNQLGLFKKIYTEDSVSRDPELELVEGFDERKIFKILGVKWREPNERHIG</sequence>
<dbReference type="CDD" id="cd00141">
    <property type="entry name" value="NT_POLXc"/>
    <property type="match status" value="1"/>
</dbReference>
<dbReference type="InterPro" id="IPR002054">
    <property type="entry name" value="DNA-dir_DNA_pol_X"/>
</dbReference>
<accession>A0A9P8QFJ6</accession>
<dbReference type="SUPFAM" id="SSF81585">
    <property type="entry name" value="PsbU/PolX domain-like"/>
    <property type="match status" value="1"/>
</dbReference>
<evidence type="ECO:0000256" key="9">
    <source>
        <dbReference type="ARBA" id="ARBA00023125"/>
    </source>
</evidence>
<dbReference type="OrthoDB" id="205514at2759"/>
<dbReference type="InterPro" id="IPR037160">
    <property type="entry name" value="DNA_Pol_thumb_sf"/>
</dbReference>
<dbReference type="PANTHER" id="PTHR11276">
    <property type="entry name" value="DNA POLYMERASE TYPE-X FAMILY MEMBER"/>
    <property type="match status" value="1"/>
</dbReference>
<comment type="similarity">
    <text evidence="2 14">Belongs to the DNA polymerase type-X family.</text>
</comment>
<dbReference type="Gene3D" id="1.10.150.110">
    <property type="entry name" value="DNA polymerase beta, N-terminal domain-like"/>
    <property type="match status" value="1"/>
</dbReference>
<evidence type="ECO:0000313" key="17">
    <source>
        <dbReference type="Proteomes" id="UP000774326"/>
    </source>
</evidence>
<evidence type="ECO:0000256" key="5">
    <source>
        <dbReference type="ARBA" id="ARBA00022695"/>
    </source>
</evidence>
<keyword evidence="3" id="KW-0237">DNA synthesis</keyword>
<dbReference type="AlphaFoldDB" id="A0A9P8QFJ6"/>
<comment type="function">
    <text evidence="14">DNA polymerase that functions in several pathways of DNA repair. Involved in base excision repair (BER) responsible for repair of lesions that give rise to abasic (AP) sites in DNA. Also contributes to DNA double-strand break repair by non-homologous end joining and homologous recombination. Has both template-dependent and template-independent (terminal transferase) DNA polymerase activities. Has also a 5'-deoxyribose-5-phosphate lyase (dRP lyase) activity.</text>
</comment>
<dbReference type="InterPro" id="IPR019843">
    <property type="entry name" value="DNA_pol-X_BS"/>
</dbReference>
<comment type="caution">
    <text evidence="16">The sequence shown here is derived from an EMBL/GenBank/DDBJ whole genome shotgun (WGS) entry which is preliminary data.</text>
</comment>
<keyword evidence="4 14" id="KW-0808">Transferase</keyword>
<feature type="active site" description="Nucleophile; Schiff-base intermediate with DNA; for 5'-dRP lyase activity" evidence="13">
    <location>
        <position position="195"/>
    </location>
</feature>
<dbReference type="GO" id="GO:0046872">
    <property type="term" value="F:metal ion binding"/>
    <property type="evidence" value="ECO:0007669"/>
    <property type="project" value="UniProtKB-UniRule"/>
</dbReference>
<dbReference type="GO" id="GO:0003887">
    <property type="term" value="F:DNA-directed DNA polymerase activity"/>
    <property type="evidence" value="ECO:0007669"/>
    <property type="project" value="UniProtKB-UniRule"/>
</dbReference>
<dbReference type="Gene3D" id="3.40.50.10190">
    <property type="entry name" value="BRCT domain"/>
    <property type="match status" value="1"/>
</dbReference>
<dbReference type="Gene3D" id="3.30.210.10">
    <property type="entry name" value="DNA polymerase, thumb domain"/>
    <property type="match status" value="1"/>
</dbReference>
<keyword evidence="17" id="KW-1185">Reference proteome</keyword>
<dbReference type="GO" id="GO:0003677">
    <property type="term" value="F:DNA binding"/>
    <property type="evidence" value="ECO:0007669"/>
    <property type="project" value="UniProtKB-UniRule"/>
</dbReference>
<dbReference type="Pfam" id="PF10391">
    <property type="entry name" value="DNA_pol_lambd_f"/>
    <property type="match status" value="1"/>
</dbReference>
<dbReference type="InterPro" id="IPR043519">
    <property type="entry name" value="NT_sf"/>
</dbReference>
<proteinExistence type="inferred from homology"/>
<dbReference type="Pfam" id="PF14792">
    <property type="entry name" value="DNA_pol_B_palm"/>
    <property type="match status" value="1"/>
</dbReference>
<dbReference type="InterPro" id="IPR029398">
    <property type="entry name" value="PolB_thumb"/>
</dbReference>
<evidence type="ECO:0000256" key="4">
    <source>
        <dbReference type="ARBA" id="ARBA00022679"/>
    </source>
</evidence>
<keyword evidence="5 14" id="KW-0548">Nucleotidyltransferase</keyword>
<evidence type="ECO:0000256" key="14">
    <source>
        <dbReference type="RuleBase" id="RU366014"/>
    </source>
</evidence>
<keyword evidence="11" id="KW-0456">Lyase</keyword>
<reference evidence="16" key="2">
    <citation type="submission" date="2021-01" db="EMBL/GenBank/DDBJ databases">
        <authorList>
            <person name="Schikora-Tamarit M.A."/>
        </authorList>
    </citation>
    <scope>NUCLEOTIDE SEQUENCE</scope>
    <source>
        <strain evidence="16">CBS2887</strain>
    </source>
</reference>
<keyword evidence="10 14" id="KW-0234">DNA repair</keyword>
<protein>
    <recommendedName>
        <fullName evidence="14">DNA polymerase</fullName>
        <ecNumber evidence="14">2.7.7.7</ecNumber>
    </recommendedName>
</protein>
<dbReference type="SUPFAM" id="SSF47802">
    <property type="entry name" value="DNA polymerase beta, N-terminal domain-like"/>
    <property type="match status" value="1"/>
</dbReference>
<dbReference type="InterPro" id="IPR002008">
    <property type="entry name" value="DNA_pol_X_beta-like"/>
</dbReference>
<evidence type="ECO:0000256" key="11">
    <source>
        <dbReference type="ARBA" id="ARBA00023239"/>
    </source>
</evidence>
<dbReference type="SMART" id="SM00483">
    <property type="entry name" value="POLXc"/>
    <property type="match status" value="1"/>
</dbReference>
<evidence type="ECO:0000256" key="6">
    <source>
        <dbReference type="ARBA" id="ARBA00022705"/>
    </source>
</evidence>
<keyword evidence="7 14" id="KW-0227">DNA damage</keyword>
<keyword evidence="9" id="KW-0238">DNA-binding</keyword>
<dbReference type="SUPFAM" id="SSF52113">
    <property type="entry name" value="BRCT domain"/>
    <property type="match status" value="1"/>
</dbReference>
<dbReference type="GO" id="GO:0006260">
    <property type="term" value="P:DNA replication"/>
    <property type="evidence" value="ECO:0007669"/>
    <property type="project" value="UniProtKB-KW"/>
</dbReference>
<reference evidence="16" key="1">
    <citation type="journal article" date="2021" name="Open Biol.">
        <title>Shared evolutionary footprints suggest mitochondrial oxidative damage underlies multiple complex I losses in fungi.</title>
        <authorList>
            <person name="Schikora-Tamarit M.A."/>
            <person name="Marcet-Houben M."/>
            <person name="Nosek J."/>
            <person name="Gabaldon T."/>
        </authorList>
    </citation>
    <scope>NUCLEOTIDE SEQUENCE</scope>
    <source>
        <strain evidence="16">CBS2887</strain>
    </source>
</reference>
<evidence type="ECO:0000256" key="8">
    <source>
        <dbReference type="ARBA" id="ARBA00022932"/>
    </source>
</evidence>
<evidence type="ECO:0000256" key="13">
    <source>
        <dbReference type="PIRSR" id="PIRSR622312-50"/>
    </source>
</evidence>
<dbReference type="SUPFAM" id="SSF81301">
    <property type="entry name" value="Nucleotidyltransferase"/>
    <property type="match status" value="1"/>
</dbReference>
<dbReference type="PROSITE" id="PS50172">
    <property type="entry name" value="BRCT"/>
    <property type="match status" value="1"/>
</dbReference>
<keyword evidence="6" id="KW-0235">DNA replication</keyword>
<evidence type="ECO:0000259" key="15">
    <source>
        <dbReference type="PROSITE" id="PS50172"/>
    </source>
</evidence>
<dbReference type="InterPro" id="IPR010996">
    <property type="entry name" value="HHH_MUS81"/>
</dbReference>
<dbReference type="Gene3D" id="3.30.460.10">
    <property type="entry name" value="Beta Polymerase, domain 2"/>
    <property type="match status" value="1"/>
</dbReference>
<dbReference type="InterPro" id="IPR036420">
    <property type="entry name" value="BRCT_dom_sf"/>
</dbReference>
<evidence type="ECO:0000256" key="7">
    <source>
        <dbReference type="ARBA" id="ARBA00022763"/>
    </source>
</evidence>
<dbReference type="InterPro" id="IPR001357">
    <property type="entry name" value="BRCT_dom"/>
</dbReference>
<evidence type="ECO:0000256" key="3">
    <source>
        <dbReference type="ARBA" id="ARBA00022634"/>
    </source>
</evidence>
<organism evidence="16 17">
    <name type="scientific">Wickerhamomyces pijperi</name>
    <name type="common">Yeast</name>
    <name type="synonym">Pichia pijperi</name>
    <dbReference type="NCBI Taxonomy" id="599730"/>
    <lineage>
        <taxon>Eukaryota</taxon>
        <taxon>Fungi</taxon>
        <taxon>Dikarya</taxon>
        <taxon>Ascomycota</taxon>
        <taxon>Saccharomycotina</taxon>
        <taxon>Saccharomycetes</taxon>
        <taxon>Phaffomycetales</taxon>
        <taxon>Wickerhamomycetaceae</taxon>
        <taxon>Wickerhamomyces</taxon>
    </lineage>
</organism>
<dbReference type="GO" id="GO:0006303">
    <property type="term" value="P:double-strand break repair via nonhomologous end joining"/>
    <property type="evidence" value="ECO:0007669"/>
    <property type="project" value="TreeGrafter"/>
</dbReference>
<dbReference type="GO" id="GO:0016829">
    <property type="term" value="F:lyase activity"/>
    <property type="evidence" value="ECO:0007669"/>
    <property type="project" value="UniProtKB-KW"/>
</dbReference>
<dbReference type="Pfam" id="PF14716">
    <property type="entry name" value="HHH_8"/>
    <property type="match status" value="1"/>
</dbReference>
<dbReference type="PRINTS" id="PR00870">
    <property type="entry name" value="DNAPOLXBETA"/>
</dbReference>
<keyword evidence="14" id="KW-0539">Nucleus</keyword>
<dbReference type="Pfam" id="PF14791">
    <property type="entry name" value="DNA_pol_B_thumb"/>
    <property type="match status" value="1"/>
</dbReference>
<dbReference type="InterPro" id="IPR027421">
    <property type="entry name" value="DNA_pol_lamdba_lyase_dom_sf"/>
</dbReference>
<dbReference type="InterPro" id="IPR028207">
    <property type="entry name" value="DNA_pol_B_palm_palm"/>
</dbReference>
<name>A0A9P8QFJ6_WICPI</name>
<keyword evidence="8 14" id="KW-0239">DNA-directed DNA polymerase</keyword>
<evidence type="ECO:0000313" key="16">
    <source>
        <dbReference type="EMBL" id="KAH3688302.1"/>
    </source>
</evidence>
<comment type="catalytic activity">
    <reaction evidence="12 14">
        <text>DNA(n) + a 2'-deoxyribonucleoside 5'-triphosphate = DNA(n+1) + diphosphate</text>
        <dbReference type="Rhea" id="RHEA:22508"/>
        <dbReference type="Rhea" id="RHEA-COMP:17339"/>
        <dbReference type="Rhea" id="RHEA-COMP:17340"/>
        <dbReference type="ChEBI" id="CHEBI:33019"/>
        <dbReference type="ChEBI" id="CHEBI:61560"/>
        <dbReference type="ChEBI" id="CHEBI:173112"/>
        <dbReference type="EC" id="2.7.7.7"/>
    </reaction>
</comment>
<evidence type="ECO:0000256" key="10">
    <source>
        <dbReference type="ARBA" id="ARBA00023204"/>
    </source>
</evidence>
<feature type="domain" description="BRCT" evidence="15">
    <location>
        <begin position="1"/>
        <end position="98"/>
    </location>
</feature>
<dbReference type="PROSITE" id="PS00522">
    <property type="entry name" value="DNA_POLYMERASE_X"/>
    <property type="match status" value="1"/>
</dbReference>
<evidence type="ECO:0000256" key="1">
    <source>
        <dbReference type="ARBA" id="ARBA00001936"/>
    </source>
</evidence>
<dbReference type="EC" id="2.7.7.7" evidence="14"/>